<dbReference type="AlphaFoldDB" id="A0A1I1GDT0"/>
<dbReference type="Pfam" id="PF07635">
    <property type="entry name" value="PSCyt1"/>
    <property type="match status" value="1"/>
</dbReference>
<dbReference type="InterPro" id="IPR011429">
    <property type="entry name" value="Cyt_c_Planctomycete-type"/>
</dbReference>
<reference evidence="3 4" key="1">
    <citation type="submission" date="2016-10" db="EMBL/GenBank/DDBJ databases">
        <authorList>
            <person name="de Groot N.N."/>
        </authorList>
    </citation>
    <scope>NUCLEOTIDE SEQUENCE [LARGE SCALE GENOMIC DNA]</scope>
    <source>
        <strain evidence="3 4">DSM 26130</strain>
    </source>
</reference>
<keyword evidence="4" id="KW-1185">Reference proteome</keyword>
<dbReference type="RefSeq" id="WP_093822818.1">
    <property type="nucleotide sequence ID" value="NZ_FOLQ01000001.1"/>
</dbReference>
<protein>
    <submittedName>
        <fullName evidence="3">Uncharacterized membrane protein</fullName>
    </submittedName>
</protein>
<keyword evidence="1" id="KW-1133">Transmembrane helix</keyword>
<dbReference type="SUPFAM" id="SSF46626">
    <property type="entry name" value="Cytochrome c"/>
    <property type="match status" value="1"/>
</dbReference>
<dbReference type="PANTHER" id="PTHR35889:SF3">
    <property type="entry name" value="F-BOX DOMAIN-CONTAINING PROTEIN"/>
    <property type="match status" value="1"/>
</dbReference>
<evidence type="ECO:0000313" key="3">
    <source>
        <dbReference type="EMBL" id="SFC09889.1"/>
    </source>
</evidence>
<feature type="transmembrane region" description="Helical" evidence="1">
    <location>
        <begin position="95"/>
        <end position="118"/>
    </location>
</feature>
<name>A0A1I1GDT0_9BACT</name>
<dbReference type="OrthoDB" id="713772at2"/>
<dbReference type="InterPro" id="IPR036909">
    <property type="entry name" value="Cyt_c-like_dom_sf"/>
</dbReference>
<proteinExistence type="predicted"/>
<sequence>MQKKLIGIAEQGLFASAVFISFLLVFESKIAIPVWLQPIGRMHPLILHFPIVILLLAVVMEVFRFNKANSMAQSEGRTPESPAVTASLPEFYRTFLTNLLLVGALLAAITVIMGLFLSKEDGYTGSVVQWHKWTGIGVFYVATLIYWSRKKSWYSPAIAQLGAAFMGLMLIVAGHYGSAITHGSDFILGPIAKNKTTEPVDLQQALVFNDVIRPIFEQKCTSCHNPDKLKGELALTDVESIRQGGKTGKLFIAGQPEISLLVKRIHLPVEDKKHMPPLGKAQLTEDEAKLLSLWVKGRAEFNRKVIELPVTDSLRIMAVAMFKPAEQVEPEYAFDAADEETVKKLNTDYRTIAPLAKESPALAVNLYNKAMYSPEQLKELSPIKGQIVSLNLNKLPVKDADLRYVGQLENLQKLDINFTDITGKGLSELTPLKQLQSLALSGTKTTYADLRSQIGGFKNLKTLALWETELTDNEIQQLKKANPNIQFLAGFDGDKSEPIRLNIPQVKNSSTIFNQSIIPQIKHPIKGVEIRYTTDGTEPDSLKSPVFGDKIVLTENTRIKAKAYKSGWLSSPVATFSFYKSTHKPDSVNLLMPLNQVHQADGANTFFDHKLGTFSPNSPAWANNWAGVRKNDMVLVSEFKKPVSVTSVAVRTMIEPETGIFPPEAIEIWGGNSRDQMKLIGTTKPSLPTKKSDPTLTEIECKFKPQTVSFLKIVAKPVVRLPEWHSNKGNRALLLVDEVFIN</sequence>
<feature type="transmembrane region" description="Helical" evidence="1">
    <location>
        <begin position="12"/>
        <end position="36"/>
    </location>
</feature>
<organism evidence="3 4">
    <name type="scientific">Spirosoma endophyticum</name>
    <dbReference type="NCBI Taxonomy" id="662367"/>
    <lineage>
        <taxon>Bacteria</taxon>
        <taxon>Pseudomonadati</taxon>
        <taxon>Bacteroidota</taxon>
        <taxon>Cytophagia</taxon>
        <taxon>Cytophagales</taxon>
        <taxon>Cytophagaceae</taxon>
        <taxon>Spirosoma</taxon>
    </lineage>
</organism>
<feature type="domain" description="Cytochrome C Planctomycete-type" evidence="2">
    <location>
        <begin position="220"/>
        <end position="278"/>
    </location>
</feature>
<dbReference type="STRING" id="662367.SAMN05216167_101449"/>
<evidence type="ECO:0000259" key="2">
    <source>
        <dbReference type="Pfam" id="PF07635"/>
    </source>
</evidence>
<dbReference type="Gene3D" id="3.80.10.10">
    <property type="entry name" value="Ribonuclease Inhibitor"/>
    <property type="match status" value="1"/>
</dbReference>
<keyword evidence="1" id="KW-0472">Membrane</keyword>
<dbReference type="EMBL" id="FOLQ01000001">
    <property type="protein sequence ID" value="SFC09889.1"/>
    <property type="molecule type" value="Genomic_DNA"/>
</dbReference>
<dbReference type="GO" id="GO:0020037">
    <property type="term" value="F:heme binding"/>
    <property type="evidence" value="ECO:0007669"/>
    <property type="project" value="InterPro"/>
</dbReference>
<feature type="transmembrane region" description="Helical" evidence="1">
    <location>
        <begin position="130"/>
        <end position="147"/>
    </location>
</feature>
<dbReference type="Pfam" id="PF13287">
    <property type="entry name" value="Fn3_assoc"/>
    <property type="match status" value="1"/>
</dbReference>
<keyword evidence="1" id="KW-0812">Transmembrane</keyword>
<dbReference type="InterPro" id="IPR026876">
    <property type="entry name" value="Fn3_assoc_repeat"/>
</dbReference>
<dbReference type="PANTHER" id="PTHR35889">
    <property type="entry name" value="CYCLOINULO-OLIGOSACCHARIDE FRUCTANOTRANSFERASE-RELATED"/>
    <property type="match status" value="1"/>
</dbReference>
<evidence type="ECO:0000313" key="4">
    <source>
        <dbReference type="Proteomes" id="UP000198598"/>
    </source>
</evidence>
<evidence type="ECO:0000256" key="1">
    <source>
        <dbReference type="SAM" id="Phobius"/>
    </source>
</evidence>
<dbReference type="GO" id="GO:0009055">
    <property type="term" value="F:electron transfer activity"/>
    <property type="evidence" value="ECO:0007669"/>
    <property type="project" value="InterPro"/>
</dbReference>
<dbReference type="InterPro" id="IPR032675">
    <property type="entry name" value="LRR_dom_sf"/>
</dbReference>
<feature type="transmembrane region" description="Helical" evidence="1">
    <location>
        <begin position="42"/>
        <end position="63"/>
    </location>
</feature>
<gene>
    <name evidence="3" type="ORF">SAMN05216167_101449</name>
</gene>
<accession>A0A1I1GDT0</accession>
<dbReference type="SUPFAM" id="SSF52047">
    <property type="entry name" value="RNI-like"/>
    <property type="match status" value="1"/>
</dbReference>
<dbReference type="Proteomes" id="UP000198598">
    <property type="component" value="Unassembled WGS sequence"/>
</dbReference>
<feature type="transmembrane region" description="Helical" evidence="1">
    <location>
        <begin position="159"/>
        <end position="177"/>
    </location>
</feature>